<feature type="active site" description="Proton acceptor" evidence="1">
    <location>
        <position position="192"/>
    </location>
</feature>
<dbReference type="GO" id="GO:0070007">
    <property type="term" value="F:glutamic-type endopeptidase activity"/>
    <property type="evidence" value="ECO:0007669"/>
    <property type="project" value="InterPro"/>
</dbReference>
<proteinExistence type="predicted"/>
<evidence type="ECO:0000313" key="4">
    <source>
        <dbReference type="EMBL" id="OKL59163.1"/>
    </source>
</evidence>
<name>A0A225AIK4_TALAT</name>
<dbReference type="AlphaFoldDB" id="A0A225AIK4"/>
<dbReference type="Gene3D" id="2.60.120.700">
    <property type="entry name" value="Peptidase G1"/>
    <property type="match status" value="1"/>
</dbReference>
<dbReference type="PANTHER" id="PTHR37536:SF1">
    <property type="entry name" value="ASPERGILLOPEPSIN, PUTAITVE (AFU_ORTHOLOGUE AFUA_7G01200)"/>
    <property type="match status" value="1"/>
</dbReference>
<dbReference type="InterPro" id="IPR038656">
    <property type="entry name" value="Peptidase_G1_sf"/>
</dbReference>
<comment type="caution">
    <text evidence="4">The sequence shown here is derived from an EMBL/GenBank/DDBJ whole genome shotgun (WGS) entry which is preliminary data.</text>
</comment>
<organism evidence="4 5">
    <name type="scientific">Talaromyces atroroseus</name>
    <dbReference type="NCBI Taxonomy" id="1441469"/>
    <lineage>
        <taxon>Eukaryota</taxon>
        <taxon>Fungi</taxon>
        <taxon>Dikarya</taxon>
        <taxon>Ascomycota</taxon>
        <taxon>Pezizomycotina</taxon>
        <taxon>Eurotiomycetes</taxon>
        <taxon>Eurotiomycetidae</taxon>
        <taxon>Eurotiales</taxon>
        <taxon>Trichocomaceae</taxon>
        <taxon>Talaromyces</taxon>
        <taxon>Talaromyces sect. Trachyspermi</taxon>
    </lineage>
</organism>
<evidence type="ECO:0008006" key="6">
    <source>
        <dbReference type="Google" id="ProtNLM"/>
    </source>
</evidence>
<evidence type="ECO:0000256" key="3">
    <source>
        <dbReference type="SAM" id="SignalP"/>
    </source>
</evidence>
<keyword evidence="2" id="KW-1015">Disulfide bond</keyword>
<accession>A0A225AIK4</accession>
<sequence>MASINKLMPLLLAGPAVALSLRRSTTGTSRPTVLTNVTLPGIAATDYTTENWAGAIIENSDVTTVTGTFEVPAIDMPSGGDSSTSYCGCAWVGIDGFENDCDGGLMQAGIDWCIQNGAVSYSAWSEYWPAEAQVGWDIAISQGDLITVTIDTSSTTSGTATLENTSTGQSVSRTWSGMSPALCRVTAEWVVEDYSVNNALAPFADFNQVYWADTDATVNGASWGASPSNILDMVQGSDVLATAYLSGNNVIINYGTGY</sequence>
<dbReference type="GeneID" id="31005570"/>
<gene>
    <name evidence="4" type="ORF">UA08_05814</name>
</gene>
<dbReference type="Pfam" id="PF01828">
    <property type="entry name" value="Peptidase_A4"/>
    <property type="match status" value="1"/>
</dbReference>
<keyword evidence="3" id="KW-0732">Signal</keyword>
<evidence type="ECO:0000256" key="2">
    <source>
        <dbReference type="PIRSR" id="PIRSR600250-51"/>
    </source>
</evidence>
<dbReference type="OrthoDB" id="2862635at2759"/>
<dbReference type="PRINTS" id="PR00977">
    <property type="entry name" value="SCYTLDPTASE"/>
</dbReference>
<feature type="chain" id="PRO_5013188978" description="Aspergillopepsin-2" evidence="3">
    <location>
        <begin position="19"/>
        <end position="258"/>
    </location>
</feature>
<dbReference type="STRING" id="1441469.A0A225AIK4"/>
<dbReference type="InterPro" id="IPR000250">
    <property type="entry name" value="Peptidase_G1"/>
</dbReference>
<keyword evidence="5" id="KW-1185">Reference proteome</keyword>
<feature type="signal peptide" evidence="3">
    <location>
        <begin position="1"/>
        <end position="18"/>
    </location>
</feature>
<dbReference type="GO" id="GO:0006508">
    <property type="term" value="P:proteolysis"/>
    <property type="evidence" value="ECO:0007669"/>
    <property type="project" value="InterPro"/>
</dbReference>
<dbReference type="PANTHER" id="PTHR37536">
    <property type="entry name" value="PUTATIVE (AFU_ORTHOLOGUE AFUA_3G02970)-RELATED"/>
    <property type="match status" value="1"/>
</dbReference>
<dbReference type="RefSeq" id="XP_020119284.1">
    <property type="nucleotide sequence ID" value="XM_020268125.1"/>
</dbReference>
<protein>
    <recommendedName>
        <fullName evidence="6">Aspergillopepsin-2</fullName>
    </recommendedName>
</protein>
<feature type="disulfide bond" evidence="2">
    <location>
        <begin position="87"/>
        <end position="113"/>
    </location>
</feature>
<dbReference type="InterPro" id="IPR013320">
    <property type="entry name" value="ConA-like_dom_sf"/>
</dbReference>
<dbReference type="CDD" id="cd13426">
    <property type="entry name" value="Peptidase_G1"/>
    <property type="match status" value="1"/>
</dbReference>
<dbReference type="Proteomes" id="UP000214365">
    <property type="component" value="Unassembled WGS sequence"/>
</dbReference>
<dbReference type="EMBL" id="LFMY01000008">
    <property type="protein sequence ID" value="OKL59163.1"/>
    <property type="molecule type" value="Genomic_DNA"/>
</dbReference>
<feature type="disulfide bond" evidence="2">
    <location>
        <begin position="101"/>
        <end position="183"/>
    </location>
</feature>
<reference evidence="4 5" key="1">
    <citation type="submission" date="2015-06" db="EMBL/GenBank/DDBJ databases">
        <title>Talaromyces atroroseus IBT 11181 draft genome.</title>
        <authorList>
            <person name="Rasmussen K.B."/>
            <person name="Rasmussen S."/>
            <person name="Petersen B."/>
            <person name="Sicheritz-Ponten T."/>
            <person name="Mortensen U.H."/>
            <person name="Thrane U."/>
        </authorList>
    </citation>
    <scope>NUCLEOTIDE SEQUENCE [LARGE SCALE GENOMIC DNA]</scope>
    <source>
        <strain evidence="4 5">IBT 11181</strain>
    </source>
</reference>
<evidence type="ECO:0000256" key="1">
    <source>
        <dbReference type="PIRSR" id="PIRSR600250-50"/>
    </source>
</evidence>
<dbReference type="SUPFAM" id="SSF49899">
    <property type="entry name" value="Concanavalin A-like lectins/glucanases"/>
    <property type="match status" value="1"/>
</dbReference>
<evidence type="ECO:0000313" key="5">
    <source>
        <dbReference type="Proteomes" id="UP000214365"/>
    </source>
</evidence>